<evidence type="ECO:0000256" key="6">
    <source>
        <dbReference type="RuleBase" id="RU004168"/>
    </source>
</evidence>
<feature type="domain" description="Acylphosphatase-like" evidence="7">
    <location>
        <begin position="5"/>
        <end position="91"/>
    </location>
</feature>
<comment type="caution">
    <text evidence="8">The sequence shown here is derived from an EMBL/GenBank/DDBJ whole genome shotgun (WGS) entry which is preliminary data.</text>
</comment>
<dbReference type="InterPro" id="IPR020456">
    <property type="entry name" value="Acylphosphatase"/>
</dbReference>
<keyword evidence="9" id="KW-1185">Reference proteome</keyword>
<evidence type="ECO:0000256" key="1">
    <source>
        <dbReference type="ARBA" id="ARBA00005614"/>
    </source>
</evidence>
<dbReference type="InterPro" id="IPR036046">
    <property type="entry name" value="Acylphosphatase-like_dom_sf"/>
</dbReference>
<organism evidence="8 9">
    <name type="scientific">Pseudoclavibacter terrae</name>
    <dbReference type="NCBI Taxonomy" id="1530195"/>
    <lineage>
        <taxon>Bacteria</taxon>
        <taxon>Bacillati</taxon>
        <taxon>Actinomycetota</taxon>
        <taxon>Actinomycetes</taxon>
        <taxon>Micrococcales</taxon>
        <taxon>Microbacteriaceae</taxon>
        <taxon>Pseudoclavibacter</taxon>
    </lineage>
</organism>
<dbReference type="InterPro" id="IPR017968">
    <property type="entry name" value="Acylphosphatase_CS"/>
</dbReference>
<dbReference type="OrthoDB" id="3182027at2"/>
<dbReference type="EC" id="3.6.1.7" evidence="2 5"/>
<name>A0A7J5AYD0_9MICO</name>
<evidence type="ECO:0000259" key="7">
    <source>
        <dbReference type="PROSITE" id="PS51160"/>
    </source>
</evidence>
<protein>
    <recommendedName>
        <fullName evidence="3 5">acylphosphatase</fullName>
        <ecNumber evidence="2 5">3.6.1.7</ecNumber>
    </recommendedName>
</protein>
<evidence type="ECO:0000313" key="8">
    <source>
        <dbReference type="EMBL" id="KAB1636492.1"/>
    </source>
</evidence>
<dbReference type="GO" id="GO:0003998">
    <property type="term" value="F:acylphosphatase activity"/>
    <property type="evidence" value="ECO:0007669"/>
    <property type="project" value="UniProtKB-EC"/>
</dbReference>
<evidence type="ECO:0000256" key="2">
    <source>
        <dbReference type="ARBA" id="ARBA00012150"/>
    </source>
</evidence>
<evidence type="ECO:0000256" key="4">
    <source>
        <dbReference type="ARBA" id="ARBA00047645"/>
    </source>
</evidence>
<dbReference type="PANTHER" id="PTHR47268:SF4">
    <property type="entry name" value="ACYLPHOSPHATASE"/>
    <property type="match status" value="1"/>
</dbReference>
<comment type="similarity">
    <text evidence="1 6">Belongs to the acylphosphatase family.</text>
</comment>
<evidence type="ECO:0000313" key="9">
    <source>
        <dbReference type="Proteomes" id="UP000490386"/>
    </source>
</evidence>
<keyword evidence="5" id="KW-0378">Hydrolase</keyword>
<dbReference type="PANTHER" id="PTHR47268">
    <property type="entry name" value="ACYLPHOSPHATASE"/>
    <property type="match status" value="1"/>
</dbReference>
<dbReference type="PROSITE" id="PS00151">
    <property type="entry name" value="ACYLPHOSPHATASE_2"/>
    <property type="match status" value="1"/>
</dbReference>
<dbReference type="Pfam" id="PF00708">
    <property type="entry name" value="Acylphosphatase"/>
    <property type="match status" value="1"/>
</dbReference>
<dbReference type="InterPro" id="IPR001792">
    <property type="entry name" value="Acylphosphatase-like_dom"/>
</dbReference>
<feature type="active site" evidence="5">
    <location>
        <position position="38"/>
    </location>
</feature>
<gene>
    <name evidence="8" type="ORF">F8O03_16240</name>
</gene>
<dbReference type="PRINTS" id="PR00112">
    <property type="entry name" value="ACYLPHPHTASE"/>
</dbReference>
<proteinExistence type="inferred from homology"/>
<dbReference type="EMBL" id="WBJX01000006">
    <property type="protein sequence ID" value="KAB1636492.1"/>
    <property type="molecule type" value="Genomic_DNA"/>
</dbReference>
<reference evidence="8 9" key="1">
    <citation type="submission" date="2019-09" db="EMBL/GenBank/DDBJ databases">
        <title>Phylogeny of genus Pseudoclavibacter and closely related genus.</title>
        <authorList>
            <person name="Li Y."/>
        </authorList>
    </citation>
    <scope>NUCLEOTIDE SEQUENCE [LARGE SCALE GENOMIC DNA]</scope>
    <source>
        <strain evidence="8 9">THG-MD12</strain>
    </source>
</reference>
<evidence type="ECO:0000256" key="5">
    <source>
        <dbReference type="PROSITE-ProRule" id="PRU00520"/>
    </source>
</evidence>
<dbReference type="SUPFAM" id="SSF54975">
    <property type="entry name" value="Acylphosphatase/BLUF domain-like"/>
    <property type="match status" value="1"/>
</dbReference>
<accession>A0A7J5AYD0</accession>
<dbReference type="AlphaFoldDB" id="A0A7J5AYD0"/>
<evidence type="ECO:0000256" key="3">
    <source>
        <dbReference type="ARBA" id="ARBA00015991"/>
    </source>
</evidence>
<feature type="active site" evidence="5">
    <location>
        <position position="20"/>
    </location>
</feature>
<sequence length="91" mass="10052">MPMRRVNVIVSGNVQGVGYRFSAAQEAERLGVSGWVRNLHDGRVEAELEGEESHVDALLAWMAEGPQFAEVTSSRVSERTPKGIQGFRVVR</sequence>
<dbReference type="PROSITE" id="PS51160">
    <property type="entry name" value="ACYLPHOSPHATASE_3"/>
    <property type="match status" value="1"/>
</dbReference>
<dbReference type="Proteomes" id="UP000490386">
    <property type="component" value="Unassembled WGS sequence"/>
</dbReference>
<dbReference type="Gene3D" id="3.30.70.100">
    <property type="match status" value="1"/>
</dbReference>
<comment type="catalytic activity">
    <reaction evidence="4 5">
        <text>an acyl phosphate + H2O = a carboxylate + phosphate + H(+)</text>
        <dbReference type="Rhea" id="RHEA:14965"/>
        <dbReference type="ChEBI" id="CHEBI:15377"/>
        <dbReference type="ChEBI" id="CHEBI:15378"/>
        <dbReference type="ChEBI" id="CHEBI:29067"/>
        <dbReference type="ChEBI" id="CHEBI:43474"/>
        <dbReference type="ChEBI" id="CHEBI:59918"/>
        <dbReference type="EC" id="3.6.1.7"/>
    </reaction>
</comment>